<dbReference type="InterPro" id="IPR036188">
    <property type="entry name" value="FAD/NAD-bd_sf"/>
</dbReference>
<evidence type="ECO:0008006" key="3">
    <source>
        <dbReference type="Google" id="ProtNLM"/>
    </source>
</evidence>
<organism evidence="1 2">
    <name type="scientific">Mycolicibacterium iranicum</name>
    <name type="common">Mycobacterium iranicum</name>
    <dbReference type="NCBI Taxonomy" id="912594"/>
    <lineage>
        <taxon>Bacteria</taxon>
        <taxon>Bacillati</taxon>
        <taxon>Actinomycetota</taxon>
        <taxon>Actinomycetes</taxon>
        <taxon>Mycobacteriales</taxon>
        <taxon>Mycobacteriaceae</taxon>
        <taxon>Mycolicibacterium</taxon>
    </lineage>
</organism>
<protein>
    <recommendedName>
        <fullName evidence="3">FAD-dependent oxidoreductase 2 FAD binding domain-containing protein</fullName>
    </recommendedName>
</protein>
<name>A0A178M0A2_MYCIR</name>
<gene>
    <name evidence="1" type="ORF">A4X20_14165</name>
</gene>
<sequence>MSCDPDWDDEVDVVCTDSGVAGLATAISAVDEDGEVFVAESQSGRPSPSVGQPRGWFELCGDVATDEYLGELTADIDLASLTFHGADMPVRLAGEPLPPRRRPIPTFEGWRLREWAARCIPSPTGYLYTQVTDWTSTTTDFGNEELLTIAEIGETTVDPERPCGSVRDWLVSEALARDVNPHPVASFDGLVFEDGKVCGAKFSTAYGSRMIRARHGVLICRNRTDAEHVIDSLLPGDAPLRVALVGKEASRFGRVELLTSDPEVAAMARPSQEQPGSVTFSRS</sequence>
<dbReference type="AlphaFoldDB" id="A0A178M0A2"/>
<dbReference type="SUPFAM" id="SSF51905">
    <property type="entry name" value="FAD/NAD(P)-binding domain"/>
    <property type="match status" value="1"/>
</dbReference>
<dbReference type="Gene3D" id="3.50.50.60">
    <property type="entry name" value="FAD/NAD(P)-binding domain"/>
    <property type="match status" value="1"/>
</dbReference>
<evidence type="ECO:0000313" key="2">
    <source>
        <dbReference type="Proteomes" id="UP000078396"/>
    </source>
</evidence>
<comment type="caution">
    <text evidence="1">The sequence shown here is derived from an EMBL/GenBank/DDBJ whole genome shotgun (WGS) entry which is preliminary data.</text>
</comment>
<reference evidence="1 2" key="1">
    <citation type="submission" date="2016-04" db="EMBL/GenBank/DDBJ databases">
        <title>Draft Genome Sequences of Staphylococcus capitis Strain H36, S. capitis Strain H65, S. cohnii Strain H62, S. hominis Strain H69, Mycobacterium iranicum Strain H39, Plantibacter sp. Strain H53, Pseudomonas oryzihabitans Strain H72, and Microbacterium sp. Strain H83, isolated from residential settings.</title>
        <authorList>
            <person name="Lymperopoulou D."/>
            <person name="Adams R.I."/>
            <person name="Lindow S."/>
            <person name="Coil D.A."/>
            <person name="Jospin G."/>
            <person name="Eisen J.A."/>
        </authorList>
    </citation>
    <scope>NUCLEOTIDE SEQUENCE [LARGE SCALE GENOMIC DNA]</scope>
    <source>
        <strain evidence="1 2">H39</strain>
    </source>
</reference>
<accession>A0A178M0A2</accession>
<dbReference type="OrthoDB" id="4640500at2"/>
<evidence type="ECO:0000313" key="1">
    <source>
        <dbReference type="EMBL" id="OAN40712.1"/>
    </source>
</evidence>
<dbReference type="RefSeq" id="WP_064280579.1">
    <property type="nucleotide sequence ID" value="NZ_LWCS01000012.1"/>
</dbReference>
<dbReference type="Proteomes" id="UP000078396">
    <property type="component" value="Unassembled WGS sequence"/>
</dbReference>
<proteinExistence type="predicted"/>
<dbReference type="EMBL" id="LWCS01000012">
    <property type="protein sequence ID" value="OAN40712.1"/>
    <property type="molecule type" value="Genomic_DNA"/>
</dbReference>